<dbReference type="EMBL" id="JABBMI010000069">
    <property type="protein sequence ID" value="NMK54759.1"/>
    <property type="molecule type" value="Genomic_DNA"/>
</dbReference>
<dbReference type="InterPro" id="IPR019826">
    <property type="entry name" value="Carboxylesterase_B_AS"/>
</dbReference>
<keyword evidence="2 3" id="KW-0378">Hydrolase</keyword>
<name>A0A7X9WB65_STACP</name>
<evidence type="ECO:0000313" key="7">
    <source>
        <dbReference type="Proteomes" id="UP000538955"/>
    </source>
</evidence>
<evidence type="ECO:0000256" key="3">
    <source>
        <dbReference type="RuleBase" id="RU361235"/>
    </source>
</evidence>
<dbReference type="PROSITE" id="PS00122">
    <property type="entry name" value="CARBOXYLESTERASE_B_1"/>
    <property type="match status" value="1"/>
</dbReference>
<dbReference type="RefSeq" id="WP_030063313.1">
    <property type="nucleotide sequence ID" value="NZ_CBCPJN010000002.1"/>
</dbReference>
<dbReference type="PANTHER" id="PTHR45237">
    <property type="entry name" value="POSSIBLE PARA-NITROBENZYL ESTERASE"/>
    <property type="match status" value="1"/>
</dbReference>
<proteinExistence type="inferred from homology"/>
<dbReference type="Proteomes" id="UP000550736">
    <property type="component" value="Unassembled WGS sequence"/>
</dbReference>
<gene>
    <name evidence="6" type="ORF">HHM13_07240</name>
    <name evidence="5" type="ORF">HHM24_08495</name>
</gene>
<evidence type="ECO:0000313" key="6">
    <source>
        <dbReference type="EMBL" id="NMK97883.1"/>
    </source>
</evidence>
<comment type="similarity">
    <text evidence="1 3">Belongs to the type-B carboxylesterase/lipase family.</text>
</comment>
<dbReference type="EMBL" id="JABBLX010000023">
    <property type="protein sequence ID" value="NMK97883.1"/>
    <property type="molecule type" value="Genomic_DNA"/>
</dbReference>
<dbReference type="AlphaFoldDB" id="A0A7X9WB65"/>
<evidence type="ECO:0000259" key="4">
    <source>
        <dbReference type="Pfam" id="PF00135"/>
    </source>
</evidence>
<evidence type="ECO:0000313" key="8">
    <source>
        <dbReference type="Proteomes" id="UP000550736"/>
    </source>
</evidence>
<evidence type="ECO:0000313" key="5">
    <source>
        <dbReference type="EMBL" id="NMK54759.1"/>
    </source>
</evidence>
<dbReference type="GO" id="GO:0016787">
    <property type="term" value="F:hydrolase activity"/>
    <property type="evidence" value="ECO:0007669"/>
    <property type="project" value="UniProtKB-KW"/>
</dbReference>
<comment type="caution">
    <text evidence="6">The sequence shown here is derived from an EMBL/GenBank/DDBJ whole genome shotgun (WGS) entry which is preliminary data.</text>
</comment>
<evidence type="ECO:0000256" key="1">
    <source>
        <dbReference type="ARBA" id="ARBA00005964"/>
    </source>
</evidence>
<dbReference type="InterPro" id="IPR029058">
    <property type="entry name" value="AB_hydrolase_fold"/>
</dbReference>
<dbReference type="PANTHER" id="PTHR45237:SF2">
    <property type="entry name" value="POSSIBLE PARA-NITROBENZYL ESTERASE"/>
    <property type="match status" value="1"/>
</dbReference>
<sequence>MVKVNINEGTVIGTSDGHIDTFLGIPYAQSFNSKTRFQHSQLYNIVDEMIDAKKAKPIPPQPYNSLEDFFSNGVQTFETFKKDENCLYLNIWRASNTPNLKPVVIYFYGGGFTQGHGTADLYNPYHLVEQEDIIVITFNYRLGALGYLDWSYFNNHYDYNNGMSDQINLLKWVHDHIAYFGGNPQNITLMGQSAGSMSIMALMQIPELDQYYHKVMLLSGTLHSDSPLTANNKAQQFESLVHKHYPDKSIESLTSNEILDLMRLHKVERGPSRSLDLIYQPIQSPEMTRSVTAFSKPVFVGFTNSEGDIYIENDSRKLSPLRFKEIMRLFDIPILEEVQNAQQQREVITTSYFKNMALNFLQSTHSQHKWLARFDWCKPKSIHFKSAYHILDMIFWFGNLNILSANNYHYTQSDIQLSHDMMADLGHFVRYNKMPWSKYHKDTEYFHIYK</sequence>
<dbReference type="Gene3D" id="3.40.50.1820">
    <property type="entry name" value="alpha/beta hydrolase"/>
    <property type="match status" value="1"/>
</dbReference>
<feature type="domain" description="Carboxylesterase type B" evidence="4">
    <location>
        <begin position="3"/>
        <end position="314"/>
    </location>
</feature>
<protein>
    <recommendedName>
        <fullName evidence="3">Carboxylic ester hydrolase</fullName>
        <ecNumber evidence="3">3.1.1.-</ecNumber>
    </recommendedName>
</protein>
<evidence type="ECO:0000256" key="2">
    <source>
        <dbReference type="ARBA" id="ARBA00022801"/>
    </source>
</evidence>
<reference evidence="7 8" key="1">
    <citation type="submission" date="2020-04" db="EMBL/GenBank/DDBJ databases">
        <title>The Epidemiology and Molecular Characteristics of Linezolid-Resistant Staphylococcus capitis in Huashan Hospital, Shanghai.</title>
        <authorList>
            <person name="Ding L."/>
            <person name="Li P."/>
            <person name="Yang Y."/>
            <person name="Lin D."/>
            <person name="Xu X."/>
        </authorList>
    </citation>
    <scope>NUCLEOTIDE SEQUENCE [LARGE SCALE GENOMIC DNA]</scope>
    <source>
        <strain evidence="6 8">12-86</strain>
        <strain evidence="5 7">17-84</strain>
    </source>
</reference>
<accession>A0A7X9WB65</accession>
<keyword evidence="7" id="KW-1185">Reference proteome</keyword>
<dbReference type="InterPro" id="IPR002018">
    <property type="entry name" value="CarbesteraseB"/>
</dbReference>
<dbReference type="Proteomes" id="UP000538955">
    <property type="component" value="Unassembled WGS sequence"/>
</dbReference>
<organism evidence="6 8">
    <name type="scientific">Staphylococcus capitis</name>
    <dbReference type="NCBI Taxonomy" id="29388"/>
    <lineage>
        <taxon>Bacteria</taxon>
        <taxon>Bacillati</taxon>
        <taxon>Bacillota</taxon>
        <taxon>Bacilli</taxon>
        <taxon>Bacillales</taxon>
        <taxon>Staphylococcaceae</taxon>
        <taxon>Staphylococcus</taxon>
    </lineage>
</organism>
<dbReference type="EC" id="3.1.1.-" evidence="3"/>
<dbReference type="SUPFAM" id="SSF53474">
    <property type="entry name" value="alpha/beta-Hydrolases"/>
    <property type="match status" value="1"/>
</dbReference>
<dbReference type="Pfam" id="PF00135">
    <property type="entry name" value="COesterase"/>
    <property type="match status" value="1"/>
</dbReference>